<name>T1C5M2_9ZZZZ</name>
<keyword evidence="3" id="KW-0346">Stress response</keyword>
<dbReference type="EMBL" id="AUZY01001120">
    <property type="protein sequence ID" value="EQD76158.1"/>
    <property type="molecule type" value="Genomic_DNA"/>
</dbReference>
<sequence length="164" mass="18723">MNCNIVEVLAMWFDIVDPLDADFSFFNELNWLRSNLENWASSKLARDLRADTGGRFPLINVGETDQEFKVYVFAPGMDQKDLEVRIQNNLLTIQGKRETLTEKDLKEATIYRQERFSGEFVKTLSLPDSVNSESIEARVKNGIVTITLPKKAALQPKRIEVRAA</sequence>
<feature type="domain" description="SHSP" evidence="1">
    <location>
        <begin position="49"/>
        <end position="164"/>
    </location>
</feature>
<evidence type="ECO:0000313" key="3">
    <source>
        <dbReference type="EMBL" id="EQD76158.1"/>
    </source>
</evidence>
<dbReference type="CDD" id="cd06464">
    <property type="entry name" value="ACD_sHsps-like"/>
    <property type="match status" value="1"/>
</dbReference>
<dbReference type="PROSITE" id="PS01031">
    <property type="entry name" value="SHSP"/>
    <property type="match status" value="1"/>
</dbReference>
<protein>
    <submittedName>
        <fullName evidence="3">Heat shock protein, HSP20</fullName>
    </submittedName>
</protein>
<reference evidence="3" key="2">
    <citation type="journal article" date="2014" name="ISME J.">
        <title>Microbial stratification in low pH oxic and suboxic macroscopic growths along an acid mine drainage.</title>
        <authorList>
            <person name="Mendez-Garcia C."/>
            <person name="Mesa V."/>
            <person name="Sprenger R.R."/>
            <person name="Richter M."/>
            <person name="Diez M.S."/>
            <person name="Solano J."/>
            <person name="Bargiela R."/>
            <person name="Golyshina O.V."/>
            <person name="Manteca A."/>
            <person name="Ramos J.L."/>
            <person name="Gallego J.R."/>
            <person name="Llorente I."/>
            <person name="Martins Dos Santos V.A."/>
            <person name="Jensen O.N."/>
            <person name="Pelaez A.I."/>
            <person name="Sanchez J."/>
            <person name="Ferrer M."/>
        </authorList>
    </citation>
    <scope>NUCLEOTIDE SEQUENCE</scope>
</reference>
<evidence type="ECO:0000259" key="2">
    <source>
        <dbReference type="PROSITE" id="PS51203"/>
    </source>
</evidence>
<dbReference type="SUPFAM" id="SSF49764">
    <property type="entry name" value="HSP20-like chaperones"/>
    <property type="match status" value="1"/>
</dbReference>
<dbReference type="PANTHER" id="PTHR11527">
    <property type="entry name" value="HEAT-SHOCK PROTEIN 20 FAMILY MEMBER"/>
    <property type="match status" value="1"/>
</dbReference>
<dbReference type="AlphaFoldDB" id="T1C5M2"/>
<dbReference type="InterPro" id="IPR008978">
    <property type="entry name" value="HSP20-like_chaperone"/>
</dbReference>
<dbReference type="PROSITE" id="PS51203">
    <property type="entry name" value="CS"/>
    <property type="match status" value="1"/>
</dbReference>
<comment type="caution">
    <text evidence="3">The sequence shown here is derived from an EMBL/GenBank/DDBJ whole genome shotgun (WGS) entry which is preliminary data.</text>
</comment>
<proteinExistence type="predicted"/>
<gene>
    <name evidence="3" type="ORF">B1B_01863</name>
</gene>
<dbReference type="InterPro" id="IPR002068">
    <property type="entry name" value="A-crystallin/Hsp20_dom"/>
</dbReference>
<dbReference type="InterPro" id="IPR031107">
    <property type="entry name" value="Small_HSP"/>
</dbReference>
<evidence type="ECO:0000259" key="1">
    <source>
        <dbReference type="PROSITE" id="PS01031"/>
    </source>
</evidence>
<dbReference type="InterPro" id="IPR007052">
    <property type="entry name" value="CS_dom"/>
</dbReference>
<dbReference type="Pfam" id="PF00011">
    <property type="entry name" value="HSP20"/>
    <property type="match status" value="1"/>
</dbReference>
<reference evidence="3" key="1">
    <citation type="submission" date="2013-08" db="EMBL/GenBank/DDBJ databases">
        <authorList>
            <person name="Mendez C."/>
            <person name="Richter M."/>
            <person name="Ferrer M."/>
            <person name="Sanchez J."/>
        </authorList>
    </citation>
    <scope>NUCLEOTIDE SEQUENCE</scope>
</reference>
<organism evidence="3">
    <name type="scientific">mine drainage metagenome</name>
    <dbReference type="NCBI Taxonomy" id="410659"/>
    <lineage>
        <taxon>unclassified sequences</taxon>
        <taxon>metagenomes</taxon>
        <taxon>ecological metagenomes</taxon>
    </lineage>
</organism>
<dbReference type="Gene3D" id="2.60.40.790">
    <property type="match status" value="1"/>
</dbReference>
<feature type="domain" description="CS" evidence="2">
    <location>
        <begin position="54"/>
        <end position="160"/>
    </location>
</feature>
<accession>T1C5M2</accession>